<evidence type="ECO:0000313" key="2">
    <source>
        <dbReference type="Proteomes" id="UP001333110"/>
    </source>
</evidence>
<sequence length="104" mass="11533">MEVHKLEVAKSNYHPATSSVSQGLVLFNLFIINLGTECTLGTLADDSKLEGGGIMVESRTATQTDFGILENWVDMNFLKLIKGKCEILNLGWNNPMQQYRVPTS</sequence>
<organism evidence="1 2">
    <name type="scientific">Mycteria americana</name>
    <name type="common">Wood stork</name>
    <dbReference type="NCBI Taxonomy" id="33587"/>
    <lineage>
        <taxon>Eukaryota</taxon>
        <taxon>Metazoa</taxon>
        <taxon>Chordata</taxon>
        <taxon>Craniata</taxon>
        <taxon>Vertebrata</taxon>
        <taxon>Euteleostomi</taxon>
        <taxon>Archelosauria</taxon>
        <taxon>Archosauria</taxon>
        <taxon>Dinosauria</taxon>
        <taxon>Saurischia</taxon>
        <taxon>Theropoda</taxon>
        <taxon>Coelurosauria</taxon>
        <taxon>Aves</taxon>
        <taxon>Neognathae</taxon>
        <taxon>Neoaves</taxon>
        <taxon>Aequornithes</taxon>
        <taxon>Ciconiiformes</taxon>
        <taxon>Ciconiidae</taxon>
        <taxon>Mycteria</taxon>
    </lineage>
</organism>
<accession>A0AAN7NRN3</accession>
<proteinExistence type="predicted"/>
<comment type="caution">
    <text evidence="1">The sequence shown here is derived from an EMBL/GenBank/DDBJ whole genome shotgun (WGS) entry which is preliminary data.</text>
</comment>
<name>A0AAN7NRN3_MYCAM</name>
<dbReference type="EMBL" id="JAUNZN010000009">
    <property type="protein sequence ID" value="KAK4815858.1"/>
    <property type="molecule type" value="Genomic_DNA"/>
</dbReference>
<protein>
    <submittedName>
        <fullName evidence="1">Uncharacterized protein</fullName>
    </submittedName>
</protein>
<evidence type="ECO:0000313" key="1">
    <source>
        <dbReference type="EMBL" id="KAK4815858.1"/>
    </source>
</evidence>
<dbReference type="Proteomes" id="UP001333110">
    <property type="component" value="Unassembled WGS sequence"/>
</dbReference>
<gene>
    <name evidence="1" type="ORF">QYF61_009026</name>
</gene>
<keyword evidence="2" id="KW-1185">Reference proteome</keyword>
<reference evidence="1 2" key="1">
    <citation type="journal article" date="2023" name="J. Hered.">
        <title>Chromosome-level genome of the wood stork (Mycteria americana) provides insight into avian chromosome evolution.</title>
        <authorList>
            <person name="Flamio R. Jr."/>
            <person name="Ramstad K.M."/>
        </authorList>
    </citation>
    <scope>NUCLEOTIDE SEQUENCE [LARGE SCALE GENOMIC DNA]</scope>
    <source>
        <strain evidence="1">JAX WOST 10</strain>
    </source>
</reference>
<dbReference type="AlphaFoldDB" id="A0AAN7NRN3"/>